<dbReference type="AlphaFoldDB" id="A0A5Q2QEV7"/>
<dbReference type="Proteomes" id="UP000388235">
    <property type="component" value="Chromosome"/>
</dbReference>
<name>A0A5Q2QEV7_9GAMM</name>
<gene>
    <name evidence="1" type="ORF">GH975_07275</name>
</gene>
<reference evidence="1 2" key="1">
    <citation type="submission" date="2019-11" db="EMBL/GenBank/DDBJ databases">
        <authorList>
            <person name="Khan S.A."/>
            <person name="Jeon C.O."/>
            <person name="Chun B.H."/>
        </authorList>
    </citation>
    <scope>NUCLEOTIDE SEQUENCE [LARGE SCALE GENOMIC DNA]</scope>
    <source>
        <strain evidence="1 2">IMCC 1097</strain>
    </source>
</reference>
<dbReference type="KEGG" id="llp:GH975_07275"/>
<keyword evidence="2" id="KW-1185">Reference proteome</keyword>
<sequence>MKLGQVHRALYLAQVQCDAWERVSADQQLSFELGCLWFLNQAQNALVDAVREHHGLRGPGDEVATRATLAARDLPSGALDQVLAWPLWSASRKALASAGQSAAVSDGQIALADQDQMLIRQAAERGYRDWCDSLQALLDQLSGAYAEY</sequence>
<organism evidence="1 2">
    <name type="scientific">Litorivicinus lipolyticus</name>
    <dbReference type="NCBI Taxonomy" id="418701"/>
    <lineage>
        <taxon>Bacteria</taxon>
        <taxon>Pseudomonadati</taxon>
        <taxon>Pseudomonadota</taxon>
        <taxon>Gammaproteobacteria</taxon>
        <taxon>Oceanospirillales</taxon>
        <taxon>Litorivicinaceae</taxon>
        <taxon>Litorivicinus</taxon>
    </lineage>
</organism>
<dbReference type="RefSeq" id="WP_153713884.1">
    <property type="nucleotide sequence ID" value="NZ_CP045871.1"/>
</dbReference>
<proteinExistence type="predicted"/>
<protein>
    <submittedName>
        <fullName evidence="1">Uncharacterized protein</fullName>
    </submittedName>
</protein>
<accession>A0A5Q2QEV7</accession>
<dbReference type="EMBL" id="CP045871">
    <property type="protein sequence ID" value="QGG80380.1"/>
    <property type="molecule type" value="Genomic_DNA"/>
</dbReference>
<evidence type="ECO:0000313" key="1">
    <source>
        <dbReference type="EMBL" id="QGG80380.1"/>
    </source>
</evidence>
<evidence type="ECO:0000313" key="2">
    <source>
        <dbReference type="Proteomes" id="UP000388235"/>
    </source>
</evidence>